<geneLocation type="chloroplast" evidence="2"/>
<dbReference type="SUPFAM" id="SSF55608">
    <property type="entry name" value="Homing endonucleases"/>
    <property type="match status" value="1"/>
</dbReference>
<gene>
    <name evidence="2" type="primary">orf216</name>
</gene>
<accession>A0A8F0LFM3</accession>
<organism evidence="2">
    <name type="scientific">Ulva rigida</name>
    <dbReference type="NCBI Taxonomy" id="75689"/>
    <lineage>
        <taxon>Eukaryota</taxon>
        <taxon>Viridiplantae</taxon>
        <taxon>Chlorophyta</taxon>
        <taxon>core chlorophytes</taxon>
        <taxon>Ulvophyceae</taxon>
        <taxon>OUU clade</taxon>
        <taxon>Ulvales</taxon>
        <taxon>Ulvaceae</taxon>
        <taxon>Ulva</taxon>
    </lineage>
</organism>
<dbReference type="AlphaFoldDB" id="A0A8F0LFM3"/>
<dbReference type="InterPro" id="IPR004860">
    <property type="entry name" value="LAGLIDADG_dom"/>
</dbReference>
<dbReference type="GO" id="GO:0004519">
    <property type="term" value="F:endonuclease activity"/>
    <property type="evidence" value="ECO:0007669"/>
    <property type="project" value="InterPro"/>
</dbReference>
<sequence length="216" mass="25386">MKLTQLQKDLIFGSLLGDGNLQTSSNGRTWRYRAIQKSEHKEYLFHKYEILKNLCNTPPKESKISDERTGKLIKRWSFNTLTNPSLNFFGNMFYTYDSSKEKWVKKVPLKVQTFLNPRALAYFYMDDGALKWFGHSNTMRLCTESFSKEDVNRIRKSLKNLYNIDTGLTKKKLKNSKISFRISIPEKSSHSFRDLIKSYLVECMKYKVSDGNYSHL</sequence>
<keyword evidence="2" id="KW-0150">Chloroplast</keyword>
<name>A0A8F0LFM3_9CHLO</name>
<proteinExistence type="predicted"/>
<evidence type="ECO:0000313" key="2">
    <source>
        <dbReference type="EMBL" id="QWL15228.1"/>
    </source>
</evidence>
<feature type="domain" description="Homing endonuclease LAGLIDADG" evidence="1">
    <location>
        <begin position="10"/>
        <end position="192"/>
    </location>
</feature>
<protein>
    <recommendedName>
        <fullName evidence="1">Homing endonuclease LAGLIDADG domain-containing protein</fullName>
    </recommendedName>
</protein>
<dbReference type="EMBL" id="MW543060">
    <property type="protein sequence ID" value="QWL15228.1"/>
    <property type="molecule type" value="Genomic_DNA"/>
</dbReference>
<keyword evidence="2" id="KW-0934">Plastid</keyword>
<dbReference type="Gene3D" id="3.10.28.10">
    <property type="entry name" value="Homing endonucleases"/>
    <property type="match status" value="2"/>
</dbReference>
<dbReference type="Pfam" id="PF03161">
    <property type="entry name" value="LAGLIDADG_2"/>
    <property type="match status" value="1"/>
</dbReference>
<reference evidence="2" key="1">
    <citation type="journal article" date="2021" name="Eur. J. Phycol.">
        <title>Genomic analysis of the lectotype specimens of European Ulva rigida and Ulva lacinulata (Ulvaceae, Chlorophyta) reveals the ongoing misapplication of names.</title>
        <authorList>
            <person name="Hughey J.R."/>
            <person name="Gabrielson P.W."/>
            <person name="Maggs C.A."/>
            <person name="Mineur F."/>
        </authorList>
    </citation>
    <scope>NUCLEOTIDE SEQUENCE</scope>
    <source>
        <strain evidence="2">Cadiz</strain>
    </source>
</reference>
<dbReference type="InterPro" id="IPR027434">
    <property type="entry name" value="Homing_endonucl"/>
</dbReference>
<evidence type="ECO:0000259" key="1">
    <source>
        <dbReference type="Pfam" id="PF03161"/>
    </source>
</evidence>